<sequence>MANYDPIIQEAAQKYNVDPALIRGVIATESAGNPNAASGVGATGLMQIMPSNYKALGITDPKDPTQNIMGGAKLLSQLLDRFGDPVTALRHYQGGDDQTKWGPVNAAYPSKVLAAGGISMPSKQTTPTLPGIPTSQPSAAQSDDQIFAAFAKGAAPAQGGQGVQSDDAIFAALMKQPVQTAAPPAAQAAPQAPQPAQAPGNQPGAVMSFLAGLGHGVQETALGAQQLLGHGAQAVGLNNVGNWLVNDANQGLARGNAEYAPYQAAHPIAAGAGNIGGSIAATAPLGVLAPAARTLGGMAAVGAGLGGATAALSPVDPNSQNFAADKAKQIGIGALTGGVLSPAAGAVGRMISPNISPDVQLLMSKGVTPTPGQILGGGFARTEDKLTSIPVLGDMIKNAQQRAVGQFNVAAYNDALAPIGKTFSGSAGQEGIEQVGKTIGKAYDDVLPKMQMRVDPQFQADVTNLGQMVQGLPEAQQKTFMNVLKTQIFDKLGPQGNMDGQTLKGVQSELARTSSGYLKDPSFDNRQLGAAVSALRDAVDSNLSRVNPPELAEQLSNANQAWANFVRLRSAASSAGAMNNGGVFTGAQLQSAVRGADKSVGKGATASGKALMQDLSGAGQAVLGSKYPDSGTVGRGLMSLLAPGSVAAGMATAPTSTLATLGGIGLGSLPYTQTGGKLAAALLTARPQFAQPVGNAVSSLGRLVVPGSLPALLSGSR</sequence>
<organism evidence="4 5">
    <name type="scientific">Burkholderia multivorans</name>
    <dbReference type="NCBI Taxonomy" id="87883"/>
    <lineage>
        <taxon>Bacteria</taxon>
        <taxon>Pseudomonadati</taxon>
        <taxon>Pseudomonadota</taxon>
        <taxon>Betaproteobacteria</taxon>
        <taxon>Burkholderiales</taxon>
        <taxon>Burkholderiaceae</taxon>
        <taxon>Burkholderia</taxon>
        <taxon>Burkholderia cepacia complex</taxon>
    </lineage>
</organism>
<evidence type="ECO:0000313" key="4">
    <source>
        <dbReference type="EMBL" id="SAJ96491.1"/>
    </source>
</evidence>
<evidence type="ECO:0000256" key="2">
    <source>
        <dbReference type="SAM" id="MobiDB-lite"/>
    </source>
</evidence>
<protein>
    <submittedName>
        <fullName evidence="4">Lytic transglycosylase catalytic subunit</fullName>
    </submittedName>
</protein>
<dbReference type="InterPro" id="IPR023346">
    <property type="entry name" value="Lysozyme-like_dom_sf"/>
</dbReference>
<feature type="region of interest" description="Disordered" evidence="2">
    <location>
        <begin position="181"/>
        <end position="203"/>
    </location>
</feature>
<dbReference type="Pfam" id="PF01464">
    <property type="entry name" value="SLT"/>
    <property type="match status" value="1"/>
</dbReference>
<dbReference type="AlphaFoldDB" id="A0ABD7L763"/>
<gene>
    <name evidence="4" type="ORF">UA18_03437</name>
</gene>
<name>A0ABD7L763_9BURK</name>
<dbReference type="RefSeq" id="WP_088926286.1">
    <property type="nucleotide sequence ID" value="NZ_CADFGW010000019.1"/>
</dbReference>
<accession>A0ABD7L763</accession>
<dbReference type="SUPFAM" id="SSF53955">
    <property type="entry name" value="Lysozyme-like"/>
    <property type="match status" value="1"/>
</dbReference>
<reference evidence="4 5" key="1">
    <citation type="submission" date="2016-04" db="EMBL/GenBank/DDBJ databases">
        <authorList>
            <person name="Peeters C."/>
        </authorList>
    </citation>
    <scope>NUCLEOTIDE SEQUENCE [LARGE SCALE GENOMIC DNA]</scope>
    <source>
        <strain evidence="4">LMG 29311</strain>
    </source>
</reference>
<dbReference type="Proteomes" id="UP000196218">
    <property type="component" value="Unassembled WGS sequence"/>
</dbReference>
<evidence type="ECO:0000259" key="3">
    <source>
        <dbReference type="Pfam" id="PF01464"/>
    </source>
</evidence>
<dbReference type="Gene3D" id="1.10.530.10">
    <property type="match status" value="1"/>
</dbReference>
<proteinExistence type="inferred from homology"/>
<comment type="caution">
    <text evidence="4">The sequence shown here is derived from an EMBL/GenBank/DDBJ whole genome shotgun (WGS) entry which is preliminary data.</text>
</comment>
<dbReference type="PANTHER" id="PTHR37423">
    <property type="entry name" value="SOLUBLE LYTIC MUREIN TRANSGLYCOSYLASE-RELATED"/>
    <property type="match status" value="1"/>
</dbReference>
<evidence type="ECO:0000256" key="1">
    <source>
        <dbReference type="ARBA" id="ARBA00007734"/>
    </source>
</evidence>
<dbReference type="PANTHER" id="PTHR37423:SF2">
    <property type="entry name" value="MEMBRANE-BOUND LYTIC MUREIN TRANSGLYCOSYLASE C"/>
    <property type="match status" value="1"/>
</dbReference>
<dbReference type="EMBL" id="FKJW01000004">
    <property type="protein sequence ID" value="SAJ96491.1"/>
    <property type="molecule type" value="Genomic_DNA"/>
</dbReference>
<dbReference type="InterPro" id="IPR008258">
    <property type="entry name" value="Transglycosylase_SLT_dom_1"/>
</dbReference>
<comment type="similarity">
    <text evidence="1">Belongs to the transglycosylase Slt family.</text>
</comment>
<feature type="domain" description="Transglycosylase SLT" evidence="3">
    <location>
        <begin position="7"/>
        <end position="99"/>
    </location>
</feature>
<evidence type="ECO:0000313" key="5">
    <source>
        <dbReference type="Proteomes" id="UP000196218"/>
    </source>
</evidence>